<proteinExistence type="predicted"/>
<feature type="compositionally biased region" description="Polar residues" evidence="1">
    <location>
        <begin position="147"/>
        <end position="157"/>
    </location>
</feature>
<dbReference type="Proteomes" id="UP000242287">
    <property type="component" value="Unassembled WGS sequence"/>
</dbReference>
<accession>A0A2A9NUR9</accession>
<evidence type="ECO:0000313" key="4">
    <source>
        <dbReference type="Proteomes" id="UP000242287"/>
    </source>
</evidence>
<keyword evidence="2" id="KW-0472">Membrane</keyword>
<feature type="region of interest" description="Disordered" evidence="1">
    <location>
        <begin position="147"/>
        <end position="170"/>
    </location>
</feature>
<feature type="transmembrane region" description="Helical" evidence="2">
    <location>
        <begin position="94"/>
        <end position="113"/>
    </location>
</feature>
<feature type="transmembrane region" description="Helical" evidence="2">
    <location>
        <begin position="61"/>
        <end position="82"/>
    </location>
</feature>
<name>A0A2A9NUR9_9AGAR</name>
<dbReference type="EMBL" id="KZ301982">
    <property type="protein sequence ID" value="PFH52017.1"/>
    <property type="molecule type" value="Genomic_DNA"/>
</dbReference>
<keyword evidence="2" id="KW-1133">Transmembrane helix</keyword>
<dbReference type="OrthoDB" id="2502792at2759"/>
<dbReference type="AlphaFoldDB" id="A0A2A9NUR9"/>
<protein>
    <submittedName>
        <fullName evidence="3">Uncharacterized protein</fullName>
    </submittedName>
</protein>
<keyword evidence="4" id="KW-1185">Reference proteome</keyword>
<reference evidence="3 4" key="1">
    <citation type="submission" date="2014-02" db="EMBL/GenBank/DDBJ databases">
        <title>Transposable element dynamics among asymbiotic and ectomycorrhizal Amanita fungi.</title>
        <authorList>
            <consortium name="DOE Joint Genome Institute"/>
            <person name="Hess J."/>
            <person name="Skrede I."/>
            <person name="Wolfe B."/>
            <person name="LaButti K."/>
            <person name="Ohm R.A."/>
            <person name="Grigoriev I.V."/>
            <person name="Pringle A."/>
        </authorList>
    </citation>
    <scope>NUCLEOTIDE SEQUENCE [LARGE SCALE GENOMIC DNA]</scope>
    <source>
        <strain evidence="3 4">SKay4041</strain>
    </source>
</reference>
<sequence length="244" mass="27043">MIPADRDLPQVLDSLLSYLADHLPPPVYSLALDVLSRFIAIVSSFASILTSITTDPTSWDLYGILPSIISILCAYLALLTLYRTTTWMIRTIIWFIKWGFILSVIFTAMGWYLRDAAMGEVGIAGNSLFTSISALYNHASAAMDSTKSHAASSNTHSNTRRPKPWDSFDKHRRWQPENQWTAATADEPADNVLKTVIDIAGGVVKQGVRWWEIAKTVVDDGKSTVENGAAGPEGKRRSRRSRAQ</sequence>
<feature type="region of interest" description="Disordered" evidence="1">
    <location>
        <begin position="221"/>
        <end position="244"/>
    </location>
</feature>
<keyword evidence="2" id="KW-0812">Transmembrane</keyword>
<evidence type="ECO:0000256" key="2">
    <source>
        <dbReference type="SAM" id="Phobius"/>
    </source>
</evidence>
<evidence type="ECO:0000256" key="1">
    <source>
        <dbReference type="SAM" id="MobiDB-lite"/>
    </source>
</evidence>
<feature type="transmembrane region" description="Helical" evidence="2">
    <location>
        <begin position="27"/>
        <end position="49"/>
    </location>
</feature>
<gene>
    <name evidence="3" type="ORF">AMATHDRAFT_2506</name>
</gene>
<organism evidence="3 4">
    <name type="scientific">Amanita thiersii Skay4041</name>
    <dbReference type="NCBI Taxonomy" id="703135"/>
    <lineage>
        <taxon>Eukaryota</taxon>
        <taxon>Fungi</taxon>
        <taxon>Dikarya</taxon>
        <taxon>Basidiomycota</taxon>
        <taxon>Agaricomycotina</taxon>
        <taxon>Agaricomycetes</taxon>
        <taxon>Agaricomycetidae</taxon>
        <taxon>Agaricales</taxon>
        <taxon>Pluteineae</taxon>
        <taxon>Amanitaceae</taxon>
        <taxon>Amanita</taxon>
    </lineage>
</organism>
<evidence type="ECO:0000313" key="3">
    <source>
        <dbReference type="EMBL" id="PFH52017.1"/>
    </source>
</evidence>